<dbReference type="RefSeq" id="WP_072578313.1">
    <property type="nucleotide sequence ID" value="NZ_CP016020.1"/>
</dbReference>
<keyword evidence="3" id="KW-1185">Reference proteome</keyword>
<dbReference type="KEGG" id="bwh:A9C19_01445"/>
<evidence type="ECO:0000259" key="1">
    <source>
        <dbReference type="Pfam" id="PF07872"/>
    </source>
</evidence>
<dbReference type="Pfam" id="PF07872">
    <property type="entry name" value="DUF1659"/>
    <property type="match status" value="1"/>
</dbReference>
<evidence type="ECO:0000313" key="3">
    <source>
        <dbReference type="Proteomes" id="UP000181936"/>
    </source>
</evidence>
<feature type="domain" description="DUF1659" evidence="1">
    <location>
        <begin position="3"/>
        <end position="71"/>
    </location>
</feature>
<sequence length="72" mass="7957">MANQVLLDSQLRLMYEAGVDEKGETIFKSKNYNNVKITSTADELLQVAQAIASLQTQTLATVERNNSNQLLA</sequence>
<dbReference type="OrthoDB" id="48766at2"/>
<organism evidence="2 3">
    <name type="scientific">Bacillus weihaiensis</name>
    <dbReference type="NCBI Taxonomy" id="1547283"/>
    <lineage>
        <taxon>Bacteria</taxon>
        <taxon>Bacillati</taxon>
        <taxon>Bacillota</taxon>
        <taxon>Bacilli</taxon>
        <taxon>Bacillales</taxon>
        <taxon>Bacillaceae</taxon>
        <taxon>Bacillus</taxon>
    </lineage>
</organism>
<dbReference type="Proteomes" id="UP000181936">
    <property type="component" value="Chromosome"/>
</dbReference>
<reference evidence="2 3" key="1">
    <citation type="journal article" date="2016" name="Sci. Rep.">
        <title>Complete genome sequence and transcriptomic analysis of a novel marine strain Bacillus weihaiensis reveals the mechanism of brown algae degradation.</title>
        <authorList>
            <person name="Zhu Y."/>
            <person name="Chen P."/>
            <person name="Bao Y."/>
            <person name="Men Y."/>
            <person name="Zeng Y."/>
            <person name="Yang J."/>
            <person name="Sun J."/>
            <person name="Sun Y."/>
        </authorList>
    </citation>
    <scope>NUCLEOTIDE SEQUENCE [LARGE SCALE GENOMIC DNA]</scope>
    <source>
        <strain evidence="2 3">Alg07</strain>
    </source>
</reference>
<name>A0A1L3MMF1_9BACI</name>
<evidence type="ECO:0000313" key="2">
    <source>
        <dbReference type="EMBL" id="APH03523.1"/>
    </source>
</evidence>
<accession>A0A1L3MMF1</accession>
<gene>
    <name evidence="2" type="ORF">A9C19_01445</name>
</gene>
<dbReference type="STRING" id="1547283.A9C19_01445"/>
<dbReference type="EMBL" id="CP016020">
    <property type="protein sequence ID" value="APH03523.1"/>
    <property type="molecule type" value="Genomic_DNA"/>
</dbReference>
<dbReference type="InterPro" id="IPR012454">
    <property type="entry name" value="DUF1659"/>
</dbReference>
<proteinExistence type="predicted"/>
<dbReference type="AlphaFoldDB" id="A0A1L3MMF1"/>
<protein>
    <recommendedName>
        <fullName evidence="1">DUF1659 domain-containing protein</fullName>
    </recommendedName>
</protein>